<feature type="modified residue" description="4-aspartylphosphate" evidence="12">
    <location>
        <position position="486"/>
    </location>
</feature>
<dbReference type="PROSITE" id="PS50113">
    <property type="entry name" value="PAC"/>
    <property type="match status" value="1"/>
</dbReference>
<evidence type="ECO:0000256" key="8">
    <source>
        <dbReference type="ARBA" id="ARBA00022840"/>
    </source>
</evidence>
<evidence type="ECO:0000313" key="18">
    <source>
        <dbReference type="Proteomes" id="UP000320839"/>
    </source>
</evidence>
<dbReference type="SMART" id="SM00388">
    <property type="entry name" value="HisKA"/>
    <property type="match status" value="1"/>
</dbReference>
<evidence type="ECO:0000259" key="16">
    <source>
        <dbReference type="PROSITE" id="PS50113"/>
    </source>
</evidence>
<feature type="domain" description="Response regulatory" evidence="14">
    <location>
        <begin position="432"/>
        <end position="551"/>
    </location>
</feature>
<dbReference type="SUPFAM" id="SSF55874">
    <property type="entry name" value="ATPase domain of HSP90 chaperone/DNA topoisomerase II/histidine kinase"/>
    <property type="match status" value="1"/>
</dbReference>
<dbReference type="CDD" id="cd00082">
    <property type="entry name" value="HisKA"/>
    <property type="match status" value="1"/>
</dbReference>
<dbReference type="Pfam" id="PF02518">
    <property type="entry name" value="HATPase_c"/>
    <property type="match status" value="1"/>
</dbReference>
<evidence type="ECO:0000256" key="10">
    <source>
        <dbReference type="ARBA" id="ARBA00023136"/>
    </source>
</evidence>
<dbReference type="InterPro" id="IPR035965">
    <property type="entry name" value="PAS-like_dom_sf"/>
</dbReference>
<keyword evidence="9" id="KW-0902">Two-component regulatory system</keyword>
<dbReference type="PROSITE" id="PS50110">
    <property type="entry name" value="RESPONSE_REGULATORY"/>
    <property type="match status" value="1"/>
</dbReference>
<dbReference type="PANTHER" id="PTHR45339">
    <property type="entry name" value="HYBRID SIGNAL TRANSDUCTION HISTIDINE KINASE J"/>
    <property type="match status" value="1"/>
</dbReference>
<evidence type="ECO:0000256" key="4">
    <source>
        <dbReference type="ARBA" id="ARBA00022553"/>
    </source>
</evidence>
<comment type="subcellular location">
    <subcellularLocation>
        <location evidence="2">Membrane</location>
    </subcellularLocation>
</comment>
<dbReference type="CDD" id="cd17546">
    <property type="entry name" value="REC_hyHK_CKI1_RcsC-like"/>
    <property type="match status" value="1"/>
</dbReference>
<keyword evidence="11" id="KW-0131">Cell cycle</keyword>
<reference evidence="17 18" key="1">
    <citation type="submission" date="2019-02" db="EMBL/GenBank/DDBJ databases">
        <title>Deep-cultivation of Planctomycetes and their phenomic and genomic characterization uncovers novel biology.</title>
        <authorList>
            <person name="Wiegand S."/>
            <person name="Jogler M."/>
            <person name="Boedeker C."/>
            <person name="Pinto D."/>
            <person name="Vollmers J."/>
            <person name="Rivas-Marin E."/>
            <person name="Kohn T."/>
            <person name="Peeters S.H."/>
            <person name="Heuer A."/>
            <person name="Rast P."/>
            <person name="Oberbeckmann S."/>
            <person name="Bunk B."/>
            <person name="Jeske O."/>
            <person name="Meyerdierks A."/>
            <person name="Storesund J.E."/>
            <person name="Kallscheuer N."/>
            <person name="Luecker S."/>
            <person name="Lage O.M."/>
            <person name="Pohl T."/>
            <person name="Merkel B.J."/>
            <person name="Hornburger P."/>
            <person name="Mueller R.-W."/>
            <person name="Bruemmer F."/>
            <person name="Labrenz M."/>
            <person name="Spormann A.M."/>
            <person name="Op den Camp H."/>
            <person name="Overmann J."/>
            <person name="Amann R."/>
            <person name="Jetten M.S.M."/>
            <person name="Mascher T."/>
            <person name="Medema M.H."/>
            <person name="Devos D.P."/>
            <person name="Kaster A.-K."/>
            <person name="Ovreas L."/>
            <person name="Rohde M."/>
            <person name="Galperin M.Y."/>
            <person name="Jogler C."/>
        </authorList>
    </citation>
    <scope>NUCLEOTIDE SEQUENCE [LARGE SCALE GENOMIC DNA]</scope>
    <source>
        <strain evidence="17 18">Pan153</strain>
    </source>
</reference>
<gene>
    <name evidence="17" type="primary">luxQ_1</name>
    <name evidence="17" type="ORF">Pan153_36680</name>
</gene>
<dbReference type="PROSITE" id="PS50112">
    <property type="entry name" value="PAS"/>
    <property type="match status" value="1"/>
</dbReference>
<dbReference type="PRINTS" id="PR00344">
    <property type="entry name" value="BCTRLSENSOR"/>
</dbReference>
<evidence type="ECO:0000256" key="12">
    <source>
        <dbReference type="PROSITE-ProRule" id="PRU00169"/>
    </source>
</evidence>
<keyword evidence="7 17" id="KW-0418">Kinase</keyword>
<dbReference type="Pfam" id="PF00989">
    <property type="entry name" value="PAS"/>
    <property type="match status" value="1"/>
</dbReference>
<dbReference type="InterPro" id="IPR036097">
    <property type="entry name" value="HisK_dim/P_sf"/>
</dbReference>
<evidence type="ECO:0000256" key="5">
    <source>
        <dbReference type="ARBA" id="ARBA00022679"/>
    </source>
</evidence>
<comment type="catalytic activity">
    <reaction evidence="1">
        <text>ATP + protein L-histidine = ADP + protein N-phospho-L-histidine.</text>
        <dbReference type="EC" id="2.7.13.3"/>
    </reaction>
</comment>
<dbReference type="FunFam" id="3.30.565.10:FF:000010">
    <property type="entry name" value="Sensor histidine kinase RcsC"/>
    <property type="match status" value="1"/>
</dbReference>
<dbReference type="SMART" id="SM00387">
    <property type="entry name" value="HATPase_c"/>
    <property type="match status" value="1"/>
</dbReference>
<accession>A0A518FRN6</accession>
<dbReference type="SUPFAM" id="SSF55785">
    <property type="entry name" value="PYP-like sensor domain (PAS domain)"/>
    <property type="match status" value="1"/>
</dbReference>
<dbReference type="SMART" id="SM00448">
    <property type="entry name" value="REC"/>
    <property type="match status" value="1"/>
</dbReference>
<evidence type="ECO:0000256" key="7">
    <source>
        <dbReference type="ARBA" id="ARBA00022777"/>
    </source>
</evidence>
<evidence type="ECO:0000256" key="2">
    <source>
        <dbReference type="ARBA" id="ARBA00004370"/>
    </source>
</evidence>
<dbReference type="GO" id="GO:0016020">
    <property type="term" value="C:membrane"/>
    <property type="evidence" value="ECO:0007669"/>
    <property type="project" value="UniProtKB-SubCell"/>
</dbReference>
<evidence type="ECO:0000259" key="15">
    <source>
        <dbReference type="PROSITE" id="PS50112"/>
    </source>
</evidence>
<dbReference type="PROSITE" id="PS50109">
    <property type="entry name" value="HIS_KIN"/>
    <property type="match status" value="1"/>
</dbReference>
<dbReference type="Gene3D" id="3.40.50.2300">
    <property type="match status" value="1"/>
</dbReference>
<evidence type="ECO:0000256" key="3">
    <source>
        <dbReference type="ARBA" id="ARBA00012438"/>
    </source>
</evidence>
<evidence type="ECO:0000256" key="6">
    <source>
        <dbReference type="ARBA" id="ARBA00022741"/>
    </source>
</evidence>
<dbReference type="InterPro" id="IPR005467">
    <property type="entry name" value="His_kinase_dom"/>
</dbReference>
<dbReference type="InterPro" id="IPR000014">
    <property type="entry name" value="PAS"/>
</dbReference>
<dbReference type="InterPro" id="IPR001789">
    <property type="entry name" value="Sig_transdc_resp-reg_receiver"/>
</dbReference>
<protein>
    <recommendedName>
        <fullName evidence="3">histidine kinase</fullName>
        <ecNumber evidence="3">2.7.13.3</ecNumber>
    </recommendedName>
</protein>
<name>A0A518FRN6_9PLAN</name>
<dbReference type="EMBL" id="CP036317">
    <property type="protein sequence ID" value="QDV19006.1"/>
    <property type="molecule type" value="Genomic_DNA"/>
</dbReference>
<evidence type="ECO:0000256" key="9">
    <source>
        <dbReference type="ARBA" id="ARBA00023012"/>
    </source>
</evidence>
<dbReference type="InterPro" id="IPR000700">
    <property type="entry name" value="PAS-assoc_C"/>
</dbReference>
<dbReference type="GO" id="GO:0000155">
    <property type="term" value="F:phosphorelay sensor kinase activity"/>
    <property type="evidence" value="ECO:0007669"/>
    <property type="project" value="InterPro"/>
</dbReference>
<feature type="domain" description="PAC" evidence="16">
    <location>
        <begin position="82"/>
        <end position="134"/>
    </location>
</feature>
<dbReference type="GO" id="GO:0005524">
    <property type="term" value="F:ATP binding"/>
    <property type="evidence" value="ECO:0007669"/>
    <property type="project" value="UniProtKB-KW"/>
</dbReference>
<dbReference type="Gene3D" id="3.30.450.20">
    <property type="entry name" value="PAS domain"/>
    <property type="match status" value="1"/>
</dbReference>
<dbReference type="InterPro" id="IPR003661">
    <property type="entry name" value="HisK_dim/P_dom"/>
</dbReference>
<dbReference type="AlphaFoldDB" id="A0A518FRN6"/>
<evidence type="ECO:0000313" key="17">
    <source>
        <dbReference type="EMBL" id="QDV19006.1"/>
    </source>
</evidence>
<dbReference type="InterPro" id="IPR013767">
    <property type="entry name" value="PAS_fold"/>
</dbReference>
<sequence>MTSRQVKSVEHHFAEQLLNMSLDASVAVDESGDILAATKSICDLFGWKREDATGQNIRHLISESSLEQFDHYIVECLGAETRPSQNMMGKRKDGSCFPIELTLREVDDPQDQIHFIGVFKDISEQRKSQNKLDEYVERLKQSRREMKRKDFQLKSAMSIVERANQAKSEFLANMSHEIRTPMTAILGYTDILKENPGNHENLELIEIIQNNGSHLLQVINDILDLSKIEMGDFEVRKVRCSPIRILQEVIDEYQPRASLKGLSLQAHYQESLPETIQTDPGRLKQVLANLVSNAVKFTSEGRIELEVRMCSQSRQDRILQFSVADTGIGIPAEKLKHIFEPFTQADSSTSRNYGGTGLGLTLSHKLVQLLGGNLRVQSALNRGSVFSVTLNVGSEVDLQAGQELGFRFNSENADSGLSAEENLQLRRENQGTILLVDDTPEIRRLFTYLLNKMGLEVKTASNGKEAVEQVNAAVEQNKAFDLILMDMQMPVMSGYEAVQLLREQEIQIPVIAITAHALVSDREKCLTAGCTDYLSKPVKFDVLFEMVQRYLPARAVLQLNHT</sequence>
<evidence type="ECO:0000259" key="13">
    <source>
        <dbReference type="PROSITE" id="PS50109"/>
    </source>
</evidence>
<dbReference type="SUPFAM" id="SSF52172">
    <property type="entry name" value="CheY-like"/>
    <property type="match status" value="1"/>
</dbReference>
<keyword evidence="5 17" id="KW-0808">Transferase</keyword>
<dbReference type="InterPro" id="IPR036890">
    <property type="entry name" value="HATPase_C_sf"/>
</dbReference>
<dbReference type="SUPFAM" id="SSF47384">
    <property type="entry name" value="Homodimeric domain of signal transducing histidine kinase"/>
    <property type="match status" value="1"/>
</dbReference>
<keyword evidence="10" id="KW-0472">Membrane</keyword>
<dbReference type="SMART" id="SM00091">
    <property type="entry name" value="PAS"/>
    <property type="match status" value="1"/>
</dbReference>
<dbReference type="Pfam" id="PF00512">
    <property type="entry name" value="HisKA"/>
    <property type="match status" value="1"/>
</dbReference>
<dbReference type="FunFam" id="1.10.287.130:FF:000038">
    <property type="entry name" value="Sensory transduction histidine kinase"/>
    <property type="match status" value="1"/>
</dbReference>
<dbReference type="CDD" id="cd00130">
    <property type="entry name" value="PAS"/>
    <property type="match status" value="1"/>
</dbReference>
<dbReference type="OrthoDB" id="9790669at2"/>
<evidence type="ECO:0000259" key="14">
    <source>
        <dbReference type="PROSITE" id="PS50110"/>
    </source>
</evidence>
<dbReference type="GO" id="GO:0006355">
    <property type="term" value="P:regulation of DNA-templated transcription"/>
    <property type="evidence" value="ECO:0007669"/>
    <property type="project" value="InterPro"/>
</dbReference>
<dbReference type="Gene3D" id="3.30.565.10">
    <property type="entry name" value="Histidine kinase-like ATPase, C-terminal domain"/>
    <property type="match status" value="1"/>
</dbReference>
<dbReference type="PANTHER" id="PTHR45339:SF1">
    <property type="entry name" value="HYBRID SIGNAL TRANSDUCTION HISTIDINE KINASE J"/>
    <property type="match status" value="1"/>
</dbReference>
<keyword evidence="4 12" id="KW-0597">Phosphoprotein</keyword>
<dbReference type="InterPro" id="IPR003594">
    <property type="entry name" value="HATPase_dom"/>
</dbReference>
<dbReference type="NCBIfam" id="TIGR00229">
    <property type="entry name" value="sensory_box"/>
    <property type="match status" value="1"/>
</dbReference>
<evidence type="ECO:0000256" key="1">
    <source>
        <dbReference type="ARBA" id="ARBA00000085"/>
    </source>
</evidence>
<feature type="domain" description="Histidine kinase" evidence="13">
    <location>
        <begin position="173"/>
        <end position="394"/>
    </location>
</feature>
<dbReference type="Proteomes" id="UP000320839">
    <property type="component" value="Chromosome"/>
</dbReference>
<organism evidence="17 18">
    <name type="scientific">Gimesia panareensis</name>
    <dbReference type="NCBI Taxonomy" id="2527978"/>
    <lineage>
        <taxon>Bacteria</taxon>
        <taxon>Pseudomonadati</taxon>
        <taxon>Planctomycetota</taxon>
        <taxon>Planctomycetia</taxon>
        <taxon>Planctomycetales</taxon>
        <taxon>Planctomycetaceae</taxon>
        <taxon>Gimesia</taxon>
    </lineage>
</organism>
<dbReference type="Pfam" id="PF00072">
    <property type="entry name" value="Response_reg"/>
    <property type="match status" value="1"/>
</dbReference>
<dbReference type="CDD" id="cd16922">
    <property type="entry name" value="HATPase_EvgS-ArcB-TorS-like"/>
    <property type="match status" value="1"/>
</dbReference>
<keyword evidence="6" id="KW-0547">Nucleotide-binding</keyword>
<dbReference type="InterPro" id="IPR004358">
    <property type="entry name" value="Sig_transdc_His_kin-like_C"/>
</dbReference>
<dbReference type="InterPro" id="IPR011006">
    <property type="entry name" value="CheY-like_superfamily"/>
</dbReference>
<proteinExistence type="predicted"/>
<evidence type="ECO:0000256" key="11">
    <source>
        <dbReference type="ARBA" id="ARBA00023306"/>
    </source>
</evidence>
<keyword evidence="8" id="KW-0067">ATP-binding</keyword>
<dbReference type="EC" id="2.7.13.3" evidence="3"/>
<feature type="domain" description="PAS" evidence="15">
    <location>
        <begin position="10"/>
        <end position="80"/>
    </location>
</feature>
<dbReference type="RefSeq" id="WP_145457112.1">
    <property type="nucleotide sequence ID" value="NZ_CP036317.1"/>
</dbReference>
<dbReference type="Gene3D" id="1.10.287.130">
    <property type="match status" value="1"/>
</dbReference>